<comment type="caution">
    <text evidence="2">The sequence shown here is derived from an EMBL/GenBank/DDBJ whole genome shotgun (WGS) entry which is preliminary data.</text>
</comment>
<dbReference type="AlphaFoldDB" id="A0A7J7ZXK5"/>
<accession>A0A7J7ZXK5</accession>
<dbReference type="EMBL" id="JABWUV010000002">
    <property type="protein sequence ID" value="KAF6378799.1"/>
    <property type="molecule type" value="Genomic_DNA"/>
</dbReference>
<keyword evidence="3" id="KW-1185">Reference proteome</keyword>
<keyword evidence="1" id="KW-0472">Membrane</keyword>
<sequence length="245" mass="25390">MPLFHLAAFLMIAPLLSFGGFFVYPFWVSLTDLDVKWCTVCSLGGSGSSGCSCSSGGCRSGCFSIGSNSSGGCFSQQTVVSPLAGRGGCSHSCCSLGRCGLFTWLLLLRWEQTAHVAAAPWIGAGCTLLLFLRWVCCSCSCCSSDEGQTACLAAASQAGVSCTHGCCSSDRGGLLTQLLLVGQVQAVCGCCSSDQCGLHRAATPQTWAVCSCGCCSSDWGGQLRWLLLLKWGQAANRAAVPRTGV</sequence>
<evidence type="ECO:0000313" key="3">
    <source>
        <dbReference type="Proteomes" id="UP000527355"/>
    </source>
</evidence>
<keyword evidence="1" id="KW-0812">Transmembrane</keyword>
<reference evidence="2 3" key="1">
    <citation type="journal article" date="2020" name="Nature">
        <title>Six reference-quality genomes reveal evolution of bat adaptations.</title>
        <authorList>
            <person name="Jebb D."/>
            <person name="Huang Z."/>
            <person name="Pippel M."/>
            <person name="Hughes G.M."/>
            <person name="Lavrichenko K."/>
            <person name="Devanna P."/>
            <person name="Winkler S."/>
            <person name="Jermiin L.S."/>
            <person name="Skirmuntt E.C."/>
            <person name="Katzourakis A."/>
            <person name="Burkitt-Gray L."/>
            <person name="Ray D.A."/>
            <person name="Sullivan K.A.M."/>
            <person name="Roscito J.G."/>
            <person name="Kirilenko B.M."/>
            <person name="Davalos L.M."/>
            <person name="Corthals A.P."/>
            <person name="Power M.L."/>
            <person name="Jones G."/>
            <person name="Ransome R.D."/>
            <person name="Dechmann D.K.N."/>
            <person name="Locatelli A.G."/>
            <person name="Puechmaille S.J."/>
            <person name="Fedrigo O."/>
            <person name="Jarvis E.D."/>
            <person name="Hiller M."/>
            <person name="Vernes S.C."/>
            <person name="Myers E.W."/>
            <person name="Teeling E.C."/>
        </authorList>
    </citation>
    <scope>NUCLEOTIDE SEQUENCE [LARGE SCALE GENOMIC DNA]</scope>
    <source>
        <strain evidence="2">MMyoMyo1</strain>
        <tissue evidence="2">Flight muscle</tissue>
    </source>
</reference>
<protein>
    <submittedName>
        <fullName evidence="2">Uncharacterized protein</fullName>
    </submittedName>
</protein>
<proteinExistence type="predicted"/>
<gene>
    <name evidence="2" type="ORF">mMyoMyo1_009702</name>
</gene>
<evidence type="ECO:0000313" key="2">
    <source>
        <dbReference type="EMBL" id="KAF6378799.1"/>
    </source>
</evidence>
<feature type="transmembrane region" description="Helical" evidence="1">
    <location>
        <begin position="6"/>
        <end position="27"/>
    </location>
</feature>
<name>A0A7J7ZXK5_MYOMY</name>
<keyword evidence="1" id="KW-1133">Transmembrane helix</keyword>
<evidence type="ECO:0000256" key="1">
    <source>
        <dbReference type="SAM" id="Phobius"/>
    </source>
</evidence>
<organism evidence="2 3">
    <name type="scientific">Myotis myotis</name>
    <name type="common">Greater mouse-eared bat</name>
    <name type="synonym">Vespertilio myotis</name>
    <dbReference type="NCBI Taxonomy" id="51298"/>
    <lineage>
        <taxon>Eukaryota</taxon>
        <taxon>Metazoa</taxon>
        <taxon>Chordata</taxon>
        <taxon>Craniata</taxon>
        <taxon>Vertebrata</taxon>
        <taxon>Euteleostomi</taxon>
        <taxon>Mammalia</taxon>
        <taxon>Eutheria</taxon>
        <taxon>Laurasiatheria</taxon>
        <taxon>Chiroptera</taxon>
        <taxon>Yangochiroptera</taxon>
        <taxon>Vespertilionidae</taxon>
        <taxon>Myotis</taxon>
    </lineage>
</organism>
<dbReference type="Proteomes" id="UP000527355">
    <property type="component" value="Unassembled WGS sequence"/>
</dbReference>